<dbReference type="HOGENOM" id="CLU_009834_7_2_11"/>
<dbReference type="GO" id="GO:0004300">
    <property type="term" value="F:enoyl-CoA hydratase activity"/>
    <property type="evidence" value="ECO:0007669"/>
    <property type="project" value="UniProtKB-EC"/>
</dbReference>
<dbReference type="InterPro" id="IPR001753">
    <property type="entry name" value="Enoyl-CoA_hydra/iso"/>
</dbReference>
<dbReference type="InterPro" id="IPR029045">
    <property type="entry name" value="ClpP/crotonase-like_dom_sf"/>
</dbReference>
<dbReference type="AlphaFoldDB" id="Q0RFH2"/>
<dbReference type="GO" id="GO:0004165">
    <property type="term" value="F:delta(3)-delta(2)-enoyl-CoA isomerase activity"/>
    <property type="evidence" value="ECO:0007669"/>
    <property type="project" value="UniProtKB-ARBA"/>
</dbReference>
<keyword evidence="3" id="KW-0413">Isomerase</keyword>
<dbReference type="RefSeq" id="WP_011606238.1">
    <property type="nucleotide sequence ID" value="NC_008278.1"/>
</dbReference>
<organism evidence="5 6">
    <name type="scientific">Frankia alni (strain DSM 45986 / CECT 9034 / ACN14a)</name>
    <dbReference type="NCBI Taxonomy" id="326424"/>
    <lineage>
        <taxon>Bacteria</taxon>
        <taxon>Bacillati</taxon>
        <taxon>Actinomycetota</taxon>
        <taxon>Actinomycetes</taxon>
        <taxon>Frankiales</taxon>
        <taxon>Frankiaceae</taxon>
        <taxon>Frankia</taxon>
    </lineage>
</organism>
<evidence type="ECO:0000256" key="2">
    <source>
        <dbReference type="ARBA" id="ARBA00023140"/>
    </source>
</evidence>
<evidence type="ECO:0000256" key="1">
    <source>
        <dbReference type="ARBA" id="ARBA00004275"/>
    </source>
</evidence>
<sequence>MSAADPTSDEAELPPPAAGEHVLTRDAGPVRWLTLNRPHRLNALTADSYRALRAALVAADGDEAVAVVVLTGAGRAFCAGADLTELPGTDRGRLVADFEALVLALAGLAKPLVAGVRGPAVGLGMTMLLHCDLVVVAESARLRAPFTELGTVPEAMSSVLLPRAVGAQRAAELLFTSRWLSSAEAVEYGLAIRRCPDADLDAVTGELAARIAAFPAPAVAATKRLLRAGPAEPAAAPRPGIERAGIQIARAVLRRELAEGAALNSRLGR</sequence>
<evidence type="ECO:0000313" key="6">
    <source>
        <dbReference type="Proteomes" id="UP000000657"/>
    </source>
</evidence>
<dbReference type="EMBL" id="CT573213">
    <property type="protein sequence ID" value="CAJ63771.1"/>
    <property type="molecule type" value="Genomic_DNA"/>
</dbReference>
<accession>Q0RFH2</accession>
<dbReference type="KEGG" id="fal:FRAAL5131"/>
<dbReference type="Pfam" id="PF00378">
    <property type="entry name" value="ECH_1"/>
    <property type="match status" value="1"/>
</dbReference>
<dbReference type="STRING" id="326424.FRAAL5131"/>
<dbReference type="Gene3D" id="3.90.226.10">
    <property type="entry name" value="2-enoyl-CoA Hydratase, Chain A, domain 1"/>
    <property type="match status" value="1"/>
</dbReference>
<feature type="region of interest" description="Disordered" evidence="4">
    <location>
        <begin position="1"/>
        <end position="21"/>
    </location>
</feature>
<dbReference type="PANTHER" id="PTHR43684:SF1">
    <property type="entry name" value="ENOYL-COA DELTA ISOMERASE 2"/>
    <property type="match status" value="1"/>
</dbReference>
<protein>
    <submittedName>
        <fullName evidence="5">Enoyl-CoA hydratase/isomerase</fullName>
        <ecNumber evidence="5">4.2.1.17</ecNumber>
    </submittedName>
</protein>
<dbReference type="SUPFAM" id="SSF52096">
    <property type="entry name" value="ClpP/crotonase"/>
    <property type="match status" value="1"/>
</dbReference>
<keyword evidence="6" id="KW-1185">Reference proteome</keyword>
<dbReference type="InterPro" id="IPR051053">
    <property type="entry name" value="ECH/Chromodomain_protein"/>
</dbReference>
<reference evidence="5 6" key="1">
    <citation type="journal article" date="2007" name="Genome Res.">
        <title>Genome characteristics of facultatively symbiotic Frankia sp. strains reflect host range and host plant biogeography.</title>
        <authorList>
            <person name="Normand P."/>
            <person name="Lapierre P."/>
            <person name="Tisa L.S."/>
            <person name="Gogarten J.P."/>
            <person name="Alloisio N."/>
            <person name="Bagnarol E."/>
            <person name="Bassi C.A."/>
            <person name="Berry A.M."/>
            <person name="Bickhart D.M."/>
            <person name="Choisne N."/>
            <person name="Couloux A."/>
            <person name="Cournoyer B."/>
            <person name="Cruveiller S."/>
            <person name="Daubin V."/>
            <person name="Demange N."/>
            <person name="Francino M.P."/>
            <person name="Goltsman E."/>
            <person name="Huang Y."/>
            <person name="Kopp O.R."/>
            <person name="Labarre L."/>
            <person name="Lapidus A."/>
            <person name="Lavire C."/>
            <person name="Marechal J."/>
            <person name="Martinez M."/>
            <person name="Mastronunzio J.E."/>
            <person name="Mullin B.C."/>
            <person name="Niemann J."/>
            <person name="Pujic P."/>
            <person name="Rawnsley T."/>
            <person name="Rouy Z."/>
            <person name="Schenowitz C."/>
            <person name="Sellstedt A."/>
            <person name="Tavares F."/>
            <person name="Tomkins J.P."/>
            <person name="Vallenet D."/>
            <person name="Valverde C."/>
            <person name="Wall L.G."/>
            <person name="Wang Y."/>
            <person name="Medigue C."/>
            <person name="Benson D.R."/>
        </authorList>
    </citation>
    <scope>NUCLEOTIDE SEQUENCE [LARGE SCALE GENOMIC DNA]</scope>
    <source>
        <strain evidence="6">DSM 45986 / CECT 9034 / ACN14a</strain>
    </source>
</reference>
<keyword evidence="2" id="KW-0576">Peroxisome</keyword>
<keyword evidence="5" id="KW-0456">Lyase</keyword>
<dbReference type="OrthoDB" id="9797151at2"/>
<comment type="subcellular location">
    <subcellularLocation>
        <location evidence="1">Peroxisome</location>
    </subcellularLocation>
</comment>
<proteinExistence type="predicted"/>
<name>Q0RFH2_FRAAA</name>
<dbReference type="EC" id="4.2.1.17" evidence="5"/>
<dbReference type="CDD" id="cd06558">
    <property type="entry name" value="crotonase-like"/>
    <property type="match status" value="1"/>
</dbReference>
<evidence type="ECO:0000313" key="5">
    <source>
        <dbReference type="EMBL" id="CAJ63771.1"/>
    </source>
</evidence>
<evidence type="ECO:0000256" key="3">
    <source>
        <dbReference type="ARBA" id="ARBA00023235"/>
    </source>
</evidence>
<evidence type="ECO:0000256" key="4">
    <source>
        <dbReference type="SAM" id="MobiDB-lite"/>
    </source>
</evidence>
<dbReference type="eggNOG" id="COG1024">
    <property type="taxonomic scope" value="Bacteria"/>
</dbReference>
<gene>
    <name evidence="5" type="ordered locus">FRAAL5131</name>
</gene>
<dbReference type="Proteomes" id="UP000000657">
    <property type="component" value="Chromosome"/>
</dbReference>
<dbReference type="PANTHER" id="PTHR43684">
    <property type="match status" value="1"/>
</dbReference>